<evidence type="ECO:0000313" key="1">
    <source>
        <dbReference type="EMBL" id="KLY25857.1"/>
    </source>
</evidence>
<keyword evidence="3" id="KW-1185">Reference proteome</keyword>
<dbReference type="Proteomes" id="UP000234505">
    <property type="component" value="Unassembled WGS sequence"/>
</dbReference>
<dbReference type="EMBL" id="PIDS01000605">
    <property type="protein sequence ID" value="PLL37260.1"/>
    <property type="molecule type" value="Genomic_DNA"/>
</dbReference>
<dbReference type="EMBL" id="LEUS01000030">
    <property type="protein sequence ID" value="KLY25857.1"/>
    <property type="molecule type" value="Genomic_DNA"/>
</dbReference>
<gene>
    <name evidence="2" type="ORF">CWN50_17515</name>
    <name evidence="1" type="ORF">SK91_05769</name>
</gene>
<dbReference type="Proteomes" id="UP000036305">
    <property type="component" value="Unassembled WGS sequence"/>
</dbReference>
<organism evidence="2 4">
    <name type="scientific">Klebsiella michiganensis</name>
    <dbReference type="NCBI Taxonomy" id="1134687"/>
    <lineage>
        <taxon>Bacteria</taxon>
        <taxon>Pseudomonadati</taxon>
        <taxon>Pseudomonadota</taxon>
        <taxon>Gammaproteobacteria</taxon>
        <taxon>Enterobacterales</taxon>
        <taxon>Enterobacteriaceae</taxon>
        <taxon>Klebsiella/Raoultella group</taxon>
        <taxon>Klebsiella</taxon>
    </lineage>
</organism>
<evidence type="ECO:0000313" key="2">
    <source>
        <dbReference type="EMBL" id="PLL37260.1"/>
    </source>
</evidence>
<sequence>MPVVVSYRYDWFRIIEDISREGLTLSDIAKELDVSKTAVIGWKQGAEPRYFAGDALISLWCHIKQRRKEDLPTQILSRKFIHNYTSRRYANAQKHADTA</sequence>
<comment type="caution">
    <text evidence="2">The sequence shown here is derived from an EMBL/GenBank/DDBJ whole genome shotgun (WGS) entry which is preliminary data.</text>
</comment>
<name>A0A0J2GV18_9ENTR</name>
<dbReference type="RefSeq" id="WP_032750877.1">
    <property type="nucleotide sequence ID" value="NZ_CADDTQ010000028.1"/>
</dbReference>
<evidence type="ECO:0000313" key="4">
    <source>
        <dbReference type="Proteomes" id="UP000234505"/>
    </source>
</evidence>
<evidence type="ECO:0000313" key="3">
    <source>
        <dbReference type="Proteomes" id="UP000036305"/>
    </source>
</evidence>
<reference evidence="2 4" key="3">
    <citation type="submission" date="2018-01" db="EMBL/GenBank/DDBJ databases">
        <title>Genomic study of Klebsiella pneumoniae.</title>
        <authorList>
            <person name="Yang Y."/>
            <person name="Bicalho R."/>
        </authorList>
    </citation>
    <scope>NUCLEOTIDE SEQUENCE [LARGE SCALE GENOMIC DNA]</scope>
    <source>
        <strain evidence="2 4">A11</strain>
    </source>
</reference>
<reference evidence="1 3" key="1">
    <citation type="submission" date="2015-06" db="EMBL/GenBank/DDBJ databases">
        <title>The Genome Sequence of None.</title>
        <authorList>
            <consortium name="The Broad Institute Genomics Platform"/>
            <consortium name="The Broad Institute Genome Sequencing Center for Infectious Disease"/>
            <person name="Earl A.M."/>
            <person name="Onderdonk A.B."/>
            <person name="Kirby J."/>
            <person name="Ferraro M.J."/>
            <person name="Huang S."/>
            <person name="Spencer M."/>
            <person name="Fodor A."/>
            <person name="Hooper D."/>
            <person name="Dekker J."/>
            <person name="O'Brien T."/>
            <person name="Quan V."/>
            <person name="Gombosev A."/>
            <person name="Delaney M."/>
            <person name="DuBois A."/>
            <person name="Ernst C."/>
            <person name="Kim D.S."/>
            <person name="Rossman W."/>
            <person name="Gohs F."/>
            <person name="Petruso H."/>
            <person name="Nozar T."/>
            <person name="Mougeot F."/>
            <person name="Manson-McGuire A."/>
            <person name="Young S."/>
            <person name="Abouelleil A."/>
            <person name="Cao P."/>
            <person name="Chapman S.B."/>
            <person name="Griggs A."/>
            <person name="Priest M."/>
            <person name="Shea T."/>
            <person name="Wortman I."/>
            <person name="Wortman J.R."/>
            <person name="Nusbaum C."/>
            <person name="Birren B."/>
        </authorList>
    </citation>
    <scope>NUCLEOTIDE SEQUENCE [LARGE SCALE GENOMIC DNA]</scope>
    <source>
        <strain evidence="1 3">MGH87</strain>
    </source>
</reference>
<dbReference type="AlphaFoldDB" id="A0A0J2GV18"/>
<accession>A0A0J2GV18</accession>
<protein>
    <submittedName>
        <fullName evidence="2">Uncharacterized protein</fullName>
    </submittedName>
</protein>
<reference evidence="2 4" key="2">
    <citation type="submission" date="2017-11" db="EMBL/GenBank/DDBJ databases">
        <authorList>
            <person name="Han C.G."/>
        </authorList>
    </citation>
    <scope>NUCLEOTIDE SEQUENCE [LARGE SCALE GENOMIC DNA]</scope>
    <source>
        <strain evidence="2 4">A11</strain>
    </source>
</reference>
<proteinExistence type="predicted"/>